<dbReference type="Pfam" id="PF01230">
    <property type="entry name" value="HIT"/>
    <property type="match status" value="1"/>
</dbReference>
<accession>A0A0R2DN22</accession>
<feature type="domain" description="HIT" evidence="4">
    <location>
        <begin position="15"/>
        <end position="125"/>
    </location>
</feature>
<feature type="active site" description="Tele-AMP-histidine intermediate" evidence="1">
    <location>
        <position position="110"/>
    </location>
</feature>
<dbReference type="PRINTS" id="PR00332">
    <property type="entry name" value="HISTRIAD"/>
</dbReference>
<gene>
    <name evidence="5" type="ORF">FD13_GL000242</name>
</gene>
<sequence>MDKMTLDPHYDDDCIFCKILKGDIPSYTVYEDNVVKAFLDISQGTPGHTLVIPKTHVADIFAYDTDLAAVVFSRIPKIARAVKAANPDITGMNIVNNNGEVAYQSVFHSHFHLVPRYTDHDDFKMIFKDNSDNYSPADYQAIQAKIKAQLED</sequence>
<dbReference type="RefSeq" id="WP_156470473.1">
    <property type="nucleotide sequence ID" value="NZ_AYZH01000010.1"/>
</dbReference>
<evidence type="ECO:0000256" key="2">
    <source>
        <dbReference type="PIRSR" id="PIRSR601310-3"/>
    </source>
</evidence>
<dbReference type="OrthoDB" id="9784774at2"/>
<dbReference type="PANTHER" id="PTHR46648:SF1">
    <property type="entry name" value="ADENOSINE 5'-MONOPHOSPHORAMIDASE HNT1"/>
    <property type="match status" value="1"/>
</dbReference>
<dbReference type="PATRIC" id="fig|1423803.3.peg.236"/>
<evidence type="ECO:0000259" key="4">
    <source>
        <dbReference type="PROSITE" id="PS51084"/>
    </source>
</evidence>
<dbReference type="AlphaFoldDB" id="A0A0R2DN22"/>
<keyword evidence="5" id="KW-0378">Hydrolase</keyword>
<name>A0A0R2DN22_9LACO</name>
<dbReference type="EMBL" id="AYZH01000010">
    <property type="protein sequence ID" value="KRN02103.1"/>
    <property type="molecule type" value="Genomic_DNA"/>
</dbReference>
<evidence type="ECO:0000256" key="3">
    <source>
        <dbReference type="PROSITE-ProRule" id="PRU00464"/>
    </source>
</evidence>
<dbReference type="FunFam" id="3.30.428.10:FF:000014">
    <property type="entry name" value="Putative histidine triad (HIT) protein"/>
    <property type="match status" value="1"/>
</dbReference>
<evidence type="ECO:0000256" key="1">
    <source>
        <dbReference type="PIRSR" id="PIRSR601310-1"/>
    </source>
</evidence>
<dbReference type="SUPFAM" id="SSF54197">
    <property type="entry name" value="HIT-like"/>
    <property type="match status" value="1"/>
</dbReference>
<comment type="caution">
    <text evidence="5">The sequence shown here is derived from an EMBL/GenBank/DDBJ whole genome shotgun (WGS) entry which is preliminary data.</text>
</comment>
<dbReference type="GO" id="GO:0009117">
    <property type="term" value="P:nucleotide metabolic process"/>
    <property type="evidence" value="ECO:0007669"/>
    <property type="project" value="TreeGrafter"/>
</dbReference>
<dbReference type="PROSITE" id="PS00892">
    <property type="entry name" value="HIT_1"/>
    <property type="match status" value="1"/>
</dbReference>
<dbReference type="InterPro" id="IPR001310">
    <property type="entry name" value="Histidine_triad_HIT"/>
</dbReference>
<dbReference type="STRING" id="1423803.FD13_GL000242"/>
<proteinExistence type="predicted"/>
<dbReference type="PANTHER" id="PTHR46648">
    <property type="entry name" value="HIT FAMILY PROTEIN 1"/>
    <property type="match status" value="1"/>
</dbReference>
<evidence type="ECO:0000313" key="6">
    <source>
        <dbReference type="Proteomes" id="UP000051589"/>
    </source>
</evidence>
<dbReference type="InterPro" id="IPR036265">
    <property type="entry name" value="HIT-like_sf"/>
</dbReference>
<organism evidence="5 6">
    <name type="scientific">Levilactobacillus senmaizukei DSM 21775 = NBRC 103853</name>
    <dbReference type="NCBI Taxonomy" id="1423803"/>
    <lineage>
        <taxon>Bacteria</taxon>
        <taxon>Bacillati</taxon>
        <taxon>Bacillota</taxon>
        <taxon>Bacilli</taxon>
        <taxon>Lactobacillales</taxon>
        <taxon>Lactobacillaceae</taxon>
        <taxon>Levilactobacillus</taxon>
    </lineage>
</organism>
<dbReference type="Gene3D" id="3.30.428.10">
    <property type="entry name" value="HIT-like"/>
    <property type="match status" value="1"/>
</dbReference>
<keyword evidence="6" id="KW-1185">Reference proteome</keyword>
<dbReference type="Proteomes" id="UP000051589">
    <property type="component" value="Unassembled WGS sequence"/>
</dbReference>
<dbReference type="InterPro" id="IPR039384">
    <property type="entry name" value="HINT"/>
</dbReference>
<feature type="short sequence motif" description="Histidine triad motif" evidence="2 3">
    <location>
        <begin position="108"/>
        <end position="112"/>
    </location>
</feature>
<reference evidence="5 6" key="1">
    <citation type="journal article" date="2015" name="Genome Announc.">
        <title>Expanding the biotechnology potential of lactobacilli through comparative genomics of 213 strains and associated genera.</title>
        <authorList>
            <person name="Sun Z."/>
            <person name="Harris H.M."/>
            <person name="McCann A."/>
            <person name="Guo C."/>
            <person name="Argimon S."/>
            <person name="Zhang W."/>
            <person name="Yang X."/>
            <person name="Jeffery I.B."/>
            <person name="Cooney J.C."/>
            <person name="Kagawa T.F."/>
            <person name="Liu W."/>
            <person name="Song Y."/>
            <person name="Salvetti E."/>
            <person name="Wrobel A."/>
            <person name="Rasinkangas P."/>
            <person name="Parkhill J."/>
            <person name="Rea M.C."/>
            <person name="O'Sullivan O."/>
            <person name="Ritari J."/>
            <person name="Douillard F.P."/>
            <person name="Paul Ross R."/>
            <person name="Yang R."/>
            <person name="Briner A.E."/>
            <person name="Felis G.E."/>
            <person name="de Vos W.M."/>
            <person name="Barrangou R."/>
            <person name="Klaenhammer T.R."/>
            <person name="Caufield P.W."/>
            <person name="Cui Y."/>
            <person name="Zhang H."/>
            <person name="O'Toole P.W."/>
        </authorList>
    </citation>
    <scope>NUCLEOTIDE SEQUENCE [LARGE SCALE GENOMIC DNA]</scope>
    <source>
        <strain evidence="5 6">DSM 21775</strain>
    </source>
</reference>
<dbReference type="GO" id="GO:0016787">
    <property type="term" value="F:hydrolase activity"/>
    <property type="evidence" value="ECO:0007669"/>
    <property type="project" value="UniProtKB-KW"/>
</dbReference>
<dbReference type="InterPro" id="IPR019808">
    <property type="entry name" value="Histidine_triad_CS"/>
</dbReference>
<evidence type="ECO:0000313" key="5">
    <source>
        <dbReference type="EMBL" id="KRN02103.1"/>
    </source>
</evidence>
<dbReference type="CDD" id="cd01277">
    <property type="entry name" value="HINT_subgroup"/>
    <property type="match status" value="1"/>
</dbReference>
<dbReference type="PROSITE" id="PS51084">
    <property type="entry name" value="HIT_2"/>
    <property type="match status" value="1"/>
</dbReference>
<protein>
    <submittedName>
        <fullName evidence="5">Diadenosine tetraphosphate (Ap4A) hydrolase</fullName>
    </submittedName>
</protein>
<dbReference type="InterPro" id="IPR011146">
    <property type="entry name" value="HIT-like"/>
</dbReference>